<keyword evidence="2" id="KW-0418">Kinase</keyword>
<evidence type="ECO:0000259" key="1">
    <source>
        <dbReference type="Pfam" id="PF08332"/>
    </source>
</evidence>
<keyword evidence="3" id="KW-1185">Reference proteome</keyword>
<dbReference type="InterPro" id="IPR032710">
    <property type="entry name" value="NTF2-like_dom_sf"/>
</dbReference>
<feature type="domain" description="Calcium/calmodulin-dependent protein kinase II association-domain" evidence="1">
    <location>
        <begin position="41"/>
        <end position="166"/>
    </location>
</feature>
<dbReference type="EMBL" id="NCKV01000729">
    <property type="protein sequence ID" value="RWS29876.1"/>
    <property type="molecule type" value="Genomic_DNA"/>
</dbReference>
<dbReference type="InterPro" id="IPR013543">
    <property type="entry name" value="Ca/CaM-dep_prot_kinase-assoc"/>
</dbReference>
<name>A0A443SQQ9_9ACAR</name>
<dbReference type="GO" id="GO:0004683">
    <property type="term" value="F:calcium/calmodulin-dependent protein kinase activity"/>
    <property type="evidence" value="ECO:0007669"/>
    <property type="project" value="InterPro"/>
</dbReference>
<proteinExistence type="predicted"/>
<dbReference type="Pfam" id="PF08332">
    <property type="entry name" value="CaMKII_AD"/>
    <property type="match status" value="1"/>
</dbReference>
<dbReference type="VEuPathDB" id="VectorBase:LDEU002164"/>
<dbReference type="STRING" id="299467.A0A443SQQ9"/>
<sequence length="170" mass="19667">MSTENEGNYDLKQFSLIVFNCLFYVEQQITFSHLLLKPESRKKEIVCLTETLIEGVSKCNYELYAQLCDANMTCFEPESNGNLINGLQFHKFYFDNLFSSKHSTNTTIVNPSVHILGEDSACIAYVRLVQLIDKNGAPKTIQWEETRVWTKKSNKWKCVHFHRSAAKMQL</sequence>
<protein>
    <submittedName>
        <fullName evidence="2">Calcium/calmodulin-dependent protein kinase type II alpha chain-like protein</fullName>
    </submittedName>
</protein>
<comment type="caution">
    <text evidence="2">The sequence shown here is derived from an EMBL/GenBank/DDBJ whole genome shotgun (WGS) entry which is preliminary data.</text>
</comment>
<accession>A0A443SQQ9</accession>
<dbReference type="GO" id="GO:0005516">
    <property type="term" value="F:calmodulin binding"/>
    <property type="evidence" value="ECO:0007669"/>
    <property type="project" value="InterPro"/>
</dbReference>
<keyword evidence="2" id="KW-0808">Transferase</keyword>
<dbReference type="OrthoDB" id="442176at2759"/>
<dbReference type="AlphaFoldDB" id="A0A443SQQ9"/>
<dbReference type="Proteomes" id="UP000288716">
    <property type="component" value="Unassembled WGS sequence"/>
</dbReference>
<dbReference type="Gene3D" id="3.10.450.50">
    <property type="match status" value="1"/>
</dbReference>
<organism evidence="2 3">
    <name type="scientific">Leptotrombidium deliense</name>
    <dbReference type="NCBI Taxonomy" id="299467"/>
    <lineage>
        <taxon>Eukaryota</taxon>
        <taxon>Metazoa</taxon>
        <taxon>Ecdysozoa</taxon>
        <taxon>Arthropoda</taxon>
        <taxon>Chelicerata</taxon>
        <taxon>Arachnida</taxon>
        <taxon>Acari</taxon>
        <taxon>Acariformes</taxon>
        <taxon>Trombidiformes</taxon>
        <taxon>Prostigmata</taxon>
        <taxon>Anystina</taxon>
        <taxon>Parasitengona</taxon>
        <taxon>Trombiculoidea</taxon>
        <taxon>Trombiculidae</taxon>
        <taxon>Leptotrombidium</taxon>
    </lineage>
</organism>
<dbReference type="FunFam" id="3.10.450.50:FF:000009">
    <property type="entry name" value="Calcium/calmodulin-dependent protein kinase type II"/>
    <property type="match status" value="1"/>
</dbReference>
<gene>
    <name evidence="2" type="ORF">B4U80_08630</name>
</gene>
<reference evidence="2 3" key="1">
    <citation type="journal article" date="2018" name="Gigascience">
        <title>Genomes of trombidid mites reveal novel predicted allergens and laterally-transferred genes associated with secondary metabolism.</title>
        <authorList>
            <person name="Dong X."/>
            <person name="Chaisiri K."/>
            <person name="Xia D."/>
            <person name="Armstrong S.D."/>
            <person name="Fang Y."/>
            <person name="Donnelly M.J."/>
            <person name="Kadowaki T."/>
            <person name="McGarry J.W."/>
            <person name="Darby A.C."/>
            <person name="Makepeace B.L."/>
        </authorList>
    </citation>
    <scope>NUCLEOTIDE SEQUENCE [LARGE SCALE GENOMIC DNA]</scope>
    <source>
        <strain evidence="2">UoL-UT</strain>
    </source>
</reference>
<evidence type="ECO:0000313" key="2">
    <source>
        <dbReference type="EMBL" id="RWS29876.1"/>
    </source>
</evidence>
<dbReference type="SUPFAM" id="SSF54427">
    <property type="entry name" value="NTF2-like"/>
    <property type="match status" value="1"/>
</dbReference>
<evidence type="ECO:0000313" key="3">
    <source>
        <dbReference type="Proteomes" id="UP000288716"/>
    </source>
</evidence>